<name>A0ABY3DZQ1_9CORY</name>
<reference evidence="4 5" key="1">
    <citation type="submission" date="2019-07" db="EMBL/GenBank/DDBJ databases">
        <title>Draft genome of Corynebacterium godavarianum and other related strains.</title>
        <authorList>
            <person name="Bernier A.-M."/>
            <person name="Bernard K."/>
        </authorList>
    </citation>
    <scope>NUCLEOTIDE SEQUENCE [LARGE SCALE GENOMIC DNA]</scope>
    <source>
        <strain evidence="4 5">LMG 29598</strain>
    </source>
</reference>
<dbReference type="PANTHER" id="PTHR35579:SF3">
    <property type="entry name" value="CRISPR SYSTEM CMS ENDORIBONUCLEASE CSM3"/>
    <property type="match status" value="1"/>
</dbReference>
<comment type="subunit">
    <text evidence="2">Part of the Csm effector complex that includes Cas10, Csm2, Csm3, Csm4 and Csm5.</text>
</comment>
<gene>
    <name evidence="4" type="ORF">FPH17_09180</name>
</gene>
<dbReference type="Pfam" id="PF03787">
    <property type="entry name" value="RAMPs"/>
    <property type="match status" value="1"/>
</dbReference>
<keyword evidence="1" id="KW-0051">Antiviral defense</keyword>
<evidence type="ECO:0000313" key="4">
    <source>
        <dbReference type="EMBL" id="TSJ72810.1"/>
    </source>
</evidence>
<accession>A0ABY3DZQ1</accession>
<dbReference type="RefSeq" id="WP_154880084.1">
    <property type="nucleotide sequence ID" value="NZ_JAADJX010000001.1"/>
</dbReference>
<sequence length="744" mass="80873">MKQLTIPVTAEALSDWSIRAGHGLSKGIDSAVVRDAAGLPYIPAKTLIGLLRERAEQLADSFTVGDSAVWHEWVTFLFGSQPDRGEGGRQRPVSAALHATPLRLTDALDGEAIAASLGITHQELQRSVTVQRKSVKINAHTGTAADGSLRSEERARAGQVLHGTLTVNFVAEVDATMERLWPMWVLLASTKRLLRSVGGKRRRGAGEFEFTFDAPELELSQLKRYVGPNGFTTNIPAPPTGVTTSNDRGAAALLAEDSWFTARIRTITPLIVGPTKRGTVVTSATYIPGATLLGLMQRTLGWERAAVFQGDVLVTNAYPSSAGTVGVPWPAALTRKKDADHPTLTNKLEPHVFDPKLKPLSDAYFVDRGDGTGSAIRIDHVSRTHVSLEPGRDPELYEYRAVPAGTEFVAHIFCAAGTRTRLPEGHAVETRIGSSRKDDYGLVSVTIDRNGTAPCPPPGAPVSEFTLSLVSDALLVGETGDFSPTPDQLLLELERVLGLEAGTLRVQEAPREDGAFALTQITSVARHESWHTKWGLPRPSLIGLAAGSVFRIASSQEISPEQFLRLQRGIGVRTTEGFGQVVVSPRYLTRPALELIPLDAQQHSAPEIDSALRVAITQDVLDQRVGSYQLPPELIATEISNTQLNKLRSLAENMASQDGQEAIGSWFRKQDSNDFFTSMKHLLSLPTTVESCHTQLKQVGGPLLESLWDPTLEKEKRDTIISDMVQALIMQLVKRSLREKKEAS</sequence>
<evidence type="ECO:0000256" key="1">
    <source>
        <dbReference type="ARBA" id="ARBA00023118"/>
    </source>
</evidence>
<comment type="caution">
    <text evidence="4">The sequence shown here is derived from an EMBL/GenBank/DDBJ whole genome shotgun (WGS) entry which is preliminary data.</text>
</comment>
<dbReference type="Proteomes" id="UP000320747">
    <property type="component" value="Unassembled WGS sequence"/>
</dbReference>
<keyword evidence="5" id="KW-1185">Reference proteome</keyword>
<feature type="domain" description="CRISPR type III-associated protein" evidence="3">
    <location>
        <begin position="9"/>
        <end position="209"/>
    </location>
</feature>
<evidence type="ECO:0000259" key="3">
    <source>
        <dbReference type="Pfam" id="PF03787"/>
    </source>
</evidence>
<protein>
    <recommendedName>
        <fullName evidence="3">CRISPR type III-associated protein domain-containing protein</fullName>
    </recommendedName>
</protein>
<organism evidence="4 5">
    <name type="scientific">Corynebacterium godavarianum</name>
    <dbReference type="NCBI Taxonomy" id="2054421"/>
    <lineage>
        <taxon>Bacteria</taxon>
        <taxon>Bacillati</taxon>
        <taxon>Actinomycetota</taxon>
        <taxon>Actinomycetes</taxon>
        <taxon>Mycobacteriales</taxon>
        <taxon>Corynebacteriaceae</taxon>
        <taxon>Corynebacterium</taxon>
    </lineage>
</organism>
<evidence type="ECO:0000256" key="2">
    <source>
        <dbReference type="ARBA" id="ARBA00093789"/>
    </source>
</evidence>
<evidence type="ECO:0000313" key="5">
    <source>
        <dbReference type="Proteomes" id="UP000320747"/>
    </source>
</evidence>
<dbReference type="PANTHER" id="PTHR35579">
    <property type="entry name" value="CRISPR SYSTEM CMS ENDORIBONUCLEASE CSM3"/>
    <property type="match status" value="1"/>
</dbReference>
<dbReference type="InterPro" id="IPR005537">
    <property type="entry name" value="RAMP_III_fam"/>
</dbReference>
<dbReference type="CDD" id="cd09726">
    <property type="entry name" value="RAMP_I_III"/>
    <property type="match status" value="1"/>
</dbReference>
<dbReference type="InterPro" id="IPR052216">
    <property type="entry name" value="CRISPR_Csm3_endoribonuclease"/>
</dbReference>
<proteinExistence type="predicted"/>
<dbReference type="EMBL" id="VMHH01000008">
    <property type="protein sequence ID" value="TSJ72810.1"/>
    <property type="molecule type" value="Genomic_DNA"/>
</dbReference>